<reference evidence="4" key="1">
    <citation type="submission" date="2016-06" db="UniProtKB">
        <authorList>
            <consortium name="WormBaseParasite"/>
        </authorList>
    </citation>
    <scope>IDENTIFICATION</scope>
</reference>
<dbReference type="Proteomes" id="UP000272942">
    <property type="component" value="Unassembled WGS sequence"/>
</dbReference>
<sequence>MGNLGTAAYPTRTYEPVSTLPRNNTFKRGTSVVESTEKDHRPRAYATVQHSGNRRARPALRYEDEMEFSHGMQRTNTFGPPPEEQQWIGGSFTQSFVVPHIREIYYEVAPQMPLNLFSYSTFSMKTTVGRTNITSNSPLDLYNSYSNELNRMRDPGRHSGREFADFKETQQQPHRQKRNPHDRYKKSFQSVDNRKSLTTFGIPQINSEAAEVRESRIPRRTERNLRATTEAPLQSWLRTEETGVISQDWEI</sequence>
<reference evidence="2 3" key="2">
    <citation type="submission" date="2018-11" db="EMBL/GenBank/DDBJ databases">
        <authorList>
            <consortium name="Pathogen Informatics"/>
        </authorList>
    </citation>
    <scope>NUCLEOTIDE SEQUENCE [LARGE SCALE GENOMIC DNA]</scope>
    <source>
        <strain evidence="2 3">Egypt</strain>
    </source>
</reference>
<protein>
    <submittedName>
        <fullName evidence="2 4">Uncharacterized protein</fullName>
    </submittedName>
</protein>
<feature type="region of interest" description="Disordered" evidence="1">
    <location>
        <begin position="152"/>
        <end position="188"/>
    </location>
</feature>
<organism evidence="4">
    <name type="scientific">Echinostoma caproni</name>
    <dbReference type="NCBI Taxonomy" id="27848"/>
    <lineage>
        <taxon>Eukaryota</taxon>
        <taxon>Metazoa</taxon>
        <taxon>Spiralia</taxon>
        <taxon>Lophotrochozoa</taxon>
        <taxon>Platyhelminthes</taxon>
        <taxon>Trematoda</taxon>
        <taxon>Digenea</taxon>
        <taxon>Plagiorchiida</taxon>
        <taxon>Echinostomata</taxon>
        <taxon>Echinostomatoidea</taxon>
        <taxon>Echinostomatidae</taxon>
        <taxon>Echinostoma</taxon>
    </lineage>
</organism>
<accession>A0A183AU03</accession>
<dbReference type="WBParaSite" id="ECPE_0001047001-mRNA-1">
    <property type="protein sequence ID" value="ECPE_0001047001-mRNA-1"/>
    <property type="gene ID" value="ECPE_0001047001"/>
</dbReference>
<gene>
    <name evidence="2" type="ORF">ECPE_LOCUS10438</name>
</gene>
<name>A0A183AU03_9TREM</name>
<dbReference type="AlphaFoldDB" id="A0A183AU03"/>
<dbReference type="EMBL" id="UZAN01049070">
    <property type="protein sequence ID" value="VDP87045.1"/>
    <property type="molecule type" value="Genomic_DNA"/>
</dbReference>
<dbReference type="OrthoDB" id="10560469at2759"/>
<evidence type="ECO:0000256" key="1">
    <source>
        <dbReference type="SAM" id="MobiDB-lite"/>
    </source>
</evidence>
<evidence type="ECO:0000313" key="3">
    <source>
        <dbReference type="Proteomes" id="UP000272942"/>
    </source>
</evidence>
<feature type="compositionally biased region" description="Basic residues" evidence="1">
    <location>
        <begin position="174"/>
        <end position="186"/>
    </location>
</feature>
<feature type="compositionally biased region" description="Basic and acidic residues" evidence="1">
    <location>
        <begin position="152"/>
        <end position="168"/>
    </location>
</feature>
<proteinExistence type="predicted"/>
<feature type="region of interest" description="Disordered" evidence="1">
    <location>
        <begin position="29"/>
        <end position="55"/>
    </location>
</feature>
<evidence type="ECO:0000313" key="4">
    <source>
        <dbReference type="WBParaSite" id="ECPE_0001047001-mRNA-1"/>
    </source>
</evidence>
<keyword evidence="3" id="KW-1185">Reference proteome</keyword>
<evidence type="ECO:0000313" key="2">
    <source>
        <dbReference type="EMBL" id="VDP87045.1"/>
    </source>
</evidence>